<dbReference type="InParanoid" id="A0A024GSR6"/>
<reference evidence="7 8" key="1">
    <citation type="submission" date="2012-05" db="EMBL/GenBank/DDBJ databases">
        <title>Recombination and specialization in a pathogen metapopulation.</title>
        <authorList>
            <person name="Gardiner A."/>
            <person name="Kemen E."/>
            <person name="Schultz-Larsen T."/>
            <person name="MacLean D."/>
            <person name="Van Oosterhout C."/>
            <person name="Jones J.D.G."/>
        </authorList>
    </citation>
    <scope>NUCLEOTIDE SEQUENCE [LARGE SCALE GENOMIC DNA]</scope>
    <source>
        <strain evidence="7 8">Ac Nc2</strain>
    </source>
</reference>
<comment type="caution">
    <text evidence="7">The sequence shown here is derived from an EMBL/GenBank/DDBJ whole genome shotgun (WGS) entry which is preliminary data.</text>
</comment>
<dbReference type="CDD" id="cd12232">
    <property type="entry name" value="RRM3_U2AF65"/>
    <property type="match status" value="1"/>
</dbReference>
<gene>
    <name evidence="7" type="ORF">BN9_112880</name>
</gene>
<accession>A0A024GSR6</accession>
<evidence type="ECO:0000256" key="5">
    <source>
        <dbReference type="SAM" id="MobiDB-lite"/>
    </source>
</evidence>
<feature type="region of interest" description="Disordered" evidence="5">
    <location>
        <begin position="331"/>
        <end position="365"/>
    </location>
</feature>
<feature type="domain" description="RRM" evidence="6">
    <location>
        <begin position="567"/>
        <end position="645"/>
    </location>
</feature>
<dbReference type="SUPFAM" id="SSF54928">
    <property type="entry name" value="RNA-binding domain, RBD"/>
    <property type="match status" value="2"/>
</dbReference>
<dbReference type="AlphaFoldDB" id="A0A024GSR6"/>
<protein>
    <recommendedName>
        <fullName evidence="6">RRM domain-containing protein</fullName>
    </recommendedName>
</protein>
<organism evidence="7 8">
    <name type="scientific">Albugo candida</name>
    <dbReference type="NCBI Taxonomy" id="65357"/>
    <lineage>
        <taxon>Eukaryota</taxon>
        <taxon>Sar</taxon>
        <taxon>Stramenopiles</taxon>
        <taxon>Oomycota</taxon>
        <taxon>Peronosporomycetes</taxon>
        <taxon>Albuginales</taxon>
        <taxon>Albuginaceae</taxon>
        <taxon>Albugo</taxon>
    </lineage>
</organism>
<keyword evidence="1" id="KW-0507">mRNA processing</keyword>
<dbReference type="Pfam" id="PF00076">
    <property type="entry name" value="RRM_1"/>
    <property type="match status" value="1"/>
</dbReference>
<evidence type="ECO:0000313" key="8">
    <source>
        <dbReference type="Proteomes" id="UP000053237"/>
    </source>
</evidence>
<evidence type="ECO:0000259" key="6">
    <source>
        <dbReference type="PROSITE" id="PS50102"/>
    </source>
</evidence>
<name>A0A024GSR6_9STRA</name>
<keyword evidence="3" id="KW-0508">mRNA splicing</keyword>
<dbReference type="PANTHER" id="PTHR23139">
    <property type="entry name" value="RNA-BINDING PROTEIN"/>
    <property type="match status" value="1"/>
</dbReference>
<evidence type="ECO:0000256" key="2">
    <source>
        <dbReference type="ARBA" id="ARBA00022884"/>
    </source>
</evidence>
<dbReference type="GO" id="GO:0006397">
    <property type="term" value="P:mRNA processing"/>
    <property type="evidence" value="ECO:0007669"/>
    <property type="project" value="UniProtKB-KW"/>
</dbReference>
<evidence type="ECO:0000313" key="7">
    <source>
        <dbReference type="EMBL" id="CCI49835.1"/>
    </source>
</evidence>
<dbReference type="Gene3D" id="3.30.70.330">
    <property type="match status" value="4"/>
</dbReference>
<sequence>MARDQDSQGSEATNDAEERAIREKLRASGWDKNKRKKYDDFEGDHSRQEGEKDRAGNGELNDKKKKERKKSERNEKDHLKSEKRKKSRQQSAQRGTLVEIVGAKLASFEKKAVEAADLVQELTIETKHAEKEVGVEIGTDGRIGADLQESEKHDRNQNDLSQAVELKQELIQSQTCHHLLLIKKHPVERHWRNPMHQKTIRTARHQLQRMRKVLFAYRNRTMLKISRCNRINQVARKKRESQEMNEDQGVQKKLDTADCFLNHLLSPEPDPNLVIILGRFRGHDVVDVLVGESPIPFHHVFVIGIIAQDQDRSLNDAPEADVGIVVVINDRHRSKSEQGKKKRDANSSPEPHEHPPVSGDGTPSITQLMQQYPTLSLQDIISKMQASNVTMAAAVAMKPARELYVGNLPATITGPQLQEFLGTIIQQVGLSTQPGNPILSVWISTDGHFAFCEMRSVEECNLALLLNQLPLLGQPLKFGRPRSFMGPPQPMPIVSARTQTALVNLGCTPNPVWFASPDVASLGMDSMTAATFGNGLNGYLSSSTSSLMSATALAESLASLPSDPNAAQLLMSNIPSVLAEEQVKELVQPFGELNFFKLIKDPMTGQSTGSAIFEYQENQVTIDALNGLDGLDIGGVKLSVRRAPDATKYPQIAVLLPGAAGEDPGPVLKMANMVSEDELQNDEEFADLKEDVEEECKRFGTILALDIPRPQDEEDVAGTGNIFVRYSDTKEATAALKASIMRAQVRWKRCEGHIFLTEQIRSQGLQLSSSLRQSVGSKDKREKRK</sequence>
<proteinExistence type="predicted"/>
<keyword evidence="2 4" id="KW-0694">RNA-binding</keyword>
<dbReference type="STRING" id="65357.A0A024GSR6"/>
<dbReference type="FunFam" id="3.30.70.330:FF:000097">
    <property type="entry name" value="U2 snRNP auxiliary factor large subunit"/>
    <property type="match status" value="1"/>
</dbReference>
<dbReference type="InterPro" id="IPR000504">
    <property type="entry name" value="RRM_dom"/>
</dbReference>
<dbReference type="SMART" id="SM00360">
    <property type="entry name" value="RRM"/>
    <property type="match status" value="2"/>
</dbReference>
<dbReference type="GO" id="GO:0003723">
    <property type="term" value="F:RNA binding"/>
    <property type="evidence" value="ECO:0007669"/>
    <property type="project" value="UniProtKB-UniRule"/>
</dbReference>
<dbReference type="PROSITE" id="PS50102">
    <property type="entry name" value="RRM"/>
    <property type="match status" value="2"/>
</dbReference>
<dbReference type="InterPro" id="IPR012677">
    <property type="entry name" value="Nucleotide-bd_a/b_plait_sf"/>
</dbReference>
<dbReference type="InterPro" id="IPR035979">
    <property type="entry name" value="RBD_domain_sf"/>
</dbReference>
<feature type="compositionally biased region" description="Basic and acidic residues" evidence="5">
    <location>
        <begin position="16"/>
        <end position="80"/>
    </location>
</feature>
<dbReference type="Proteomes" id="UP000053237">
    <property type="component" value="Unassembled WGS sequence"/>
</dbReference>
<keyword evidence="8" id="KW-1185">Reference proteome</keyword>
<evidence type="ECO:0000256" key="1">
    <source>
        <dbReference type="ARBA" id="ARBA00022664"/>
    </source>
</evidence>
<feature type="domain" description="RRM" evidence="6">
    <location>
        <begin position="401"/>
        <end position="483"/>
    </location>
</feature>
<evidence type="ECO:0000256" key="4">
    <source>
        <dbReference type="PROSITE-ProRule" id="PRU00176"/>
    </source>
</evidence>
<evidence type="ECO:0000256" key="3">
    <source>
        <dbReference type="ARBA" id="ARBA00023187"/>
    </source>
</evidence>
<dbReference type="GO" id="GO:0008380">
    <property type="term" value="P:RNA splicing"/>
    <property type="evidence" value="ECO:0007669"/>
    <property type="project" value="UniProtKB-KW"/>
</dbReference>
<feature type="region of interest" description="Disordered" evidence="5">
    <location>
        <begin position="1"/>
        <end position="94"/>
    </location>
</feature>
<dbReference type="EMBL" id="CAIX01000349">
    <property type="protein sequence ID" value="CCI49835.1"/>
    <property type="molecule type" value="Genomic_DNA"/>
</dbReference>
<dbReference type="OrthoDB" id="10266058at2759"/>